<dbReference type="GO" id="GO:0016020">
    <property type="term" value="C:membrane"/>
    <property type="evidence" value="ECO:0007669"/>
    <property type="project" value="UniProtKB-SubCell"/>
</dbReference>
<comment type="subcellular location">
    <subcellularLocation>
        <location evidence="1">Membrane</location>
    </subcellularLocation>
</comment>
<accession>A0ABD3VJX3</accession>
<dbReference type="InterPro" id="IPR000276">
    <property type="entry name" value="GPCR_Rhodpsn"/>
</dbReference>
<dbReference type="CDD" id="cd14978">
    <property type="entry name" value="7tmA_FMRFamide_R-like"/>
    <property type="match status" value="1"/>
</dbReference>
<dbReference type="PROSITE" id="PS50262">
    <property type="entry name" value="G_PROTEIN_RECEP_F1_2"/>
    <property type="match status" value="1"/>
</dbReference>
<feature type="transmembrane region" description="Helical" evidence="5">
    <location>
        <begin position="217"/>
        <end position="240"/>
    </location>
</feature>
<feature type="transmembrane region" description="Helical" evidence="5">
    <location>
        <begin position="105"/>
        <end position="136"/>
    </location>
</feature>
<evidence type="ECO:0000256" key="4">
    <source>
        <dbReference type="ARBA" id="ARBA00023136"/>
    </source>
</evidence>
<feature type="transmembrane region" description="Helical" evidence="5">
    <location>
        <begin position="157"/>
        <end position="175"/>
    </location>
</feature>
<feature type="transmembrane region" description="Helical" evidence="5">
    <location>
        <begin position="30"/>
        <end position="53"/>
    </location>
</feature>
<keyword evidence="2 5" id="KW-0812">Transmembrane</keyword>
<evidence type="ECO:0000256" key="3">
    <source>
        <dbReference type="ARBA" id="ARBA00022989"/>
    </source>
</evidence>
<feature type="transmembrane region" description="Helical" evidence="5">
    <location>
        <begin position="268"/>
        <end position="290"/>
    </location>
</feature>
<feature type="transmembrane region" description="Helical" evidence="5">
    <location>
        <begin position="310"/>
        <end position="330"/>
    </location>
</feature>
<feature type="domain" description="G-protein coupled receptors family 1 profile" evidence="6">
    <location>
        <begin position="45"/>
        <end position="323"/>
    </location>
</feature>
<gene>
    <name evidence="7" type="ORF">ACJMK2_007480</name>
</gene>
<sequence>MANNITEPQTPANTVDTSVLEMAGHWYSTIHGYTSIIVCIFGICTNIINITVLARRDMRTPTNILLTWMAVSDILTMLPYVPFAIHFYCVNAPNETSAEKLSYHWVMFMLFLINFVATTHTISIWLCVSLSVFRFVQLNSTTKGPIARQRRIRQVKVIIFIVYVLSAVLLIPNYMTNETGFMKLVETNKTIYFIEDLKLASNETKPIVLANVLTYAIVHKIIPCVLMIVFGGSLLISLNLRGRKRRRRLSTTSTNMKKETRQSKTTRMLLVVIILFLVTELPQGILIILSATVSGFFQTVYMPLGDMMDFIALVNNAINFVLYCTMSNQFRSRFFEMYFKRTSSLKKLNTISLPTSIHRTTFTSVHDS</sequence>
<evidence type="ECO:0000256" key="5">
    <source>
        <dbReference type="SAM" id="Phobius"/>
    </source>
</evidence>
<name>A0ABD3VJX3_SINWO</name>
<keyword evidence="3 5" id="KW-1133">Transmembrane helix</keyword>
<dbReference type="PANTHER" id="PTHR46273:SF4">
    <property type="entry name" value="AT19640P"/>
    <property type="match status" value="1"/>
</dbReference>
<dbReference type="Pfam" id="PF10324">
    <property type="entry name" value="7TM_GPCR_Srw"/>
    <property type="match status" value="1"/>
</dbReference>
<evidence type="ECO:0000256" key="1">
    <source>
        <dbReference type="ARBA" id="ARBA00004370"/>
    </source>
</evidence>
<dbReference type="Proteomes" id="UP001634394">
    <property type="component" value="Unassembled WGS sequence"/>
</dbReference>
<organism evidence="7 8">
    <name type="scientific">Sinanodonta woodiana</name>
    <name type="common">Chinese pond mussel</name>
    <name type="synonym">Anodonta woodiana</name>
    <dbReference type="NCBI Taxonomy" id="1069815"/>
    <lineage>
        <taxon>Eukaryota</taxon>
        <taxon>Metazoa</taxon>
        <taxon>Spiralia</taxon>
        <taxon>Lophotrochozoa</taxon>
        <taxon>Mollusca</taxon>
        <taxon>Bivalvia</taxon>
        <taxon>Autobranchia</taxon>
        <taxon>Heteroconchia</taxon>
        <taxon>Palaeoheterodonta</taxon>
        <taxon>Unionida</taxon>
        <taxon>Unionoidea</taxon>
        <taxon>Unionidae</taxon>
        <taxon>Unioninae</taxon>
        <taxon>Sinanodonta</taxon>
    </lineage>
</organism>
<dbReference type="InterPro" id="IPR053219">
    <property type="entry name" value="GPCR_Dmsr-1"/>
</dbReference>
<dbReference type="SUPFAM" id="SSF81321">
    <property type="entry name" value="Family A G protein-coupled receptor-like"/>
    <property type="match status" value="1"/>
</dbReference>
<dbReference type="Gene3D" id="1.20.1070.10">
    <property type="entry name" value="Rhodopsin 7-helix transmembrane proteins"/>
    <property type="match status" value="1"/>
</dbReference>
<dbReference type="EMBL" id="JBJQND010000011">
    <property type="protein sequence ID" value="KAL3861446.1"/>
    <property type="molecule type" value="Genomic_DNA"/>
</dbReference>
<keyword evidence="8" id="KW-1185">Reference proteome</keyword>
<comment type="caution">
    <text evidence="7">The sequence shown here is derived from an EMBL/GenBank/DDBJ whole genome shotgun (WGS) entry which is preliminary data.</text>
</comment>
<dbReference type="PRINTS" id="PR00237">
    <property type="entry name" value="GPCRRHODOPSN"/>
</dbReference>
<protein>
    <recommendedName>
        <fullName evidence="6">G-protein coupled receptors family 1 profile domain-containing protein</fullName>
    </recommendedName>
</protein>
<keyword evidence="4 5" id="KW-0472">Membrane</keyword>
<dbReference type="AlphaFoldDB" id="A0ABD3VJX3"/>
<dbReference type="InterPro" id="IPR017452">
    <property type="entry name" value="GPCR_Rhodpsn_7TM"/>
</dbReference>
<reference evidence="7 8" key="1">
    <citation type="submission" date="2024-11" db="EMBL/GenBank/DDBJ databases">
        <title>Chromosome-level genome assembly of the freshwater bivalve Anodonta woodiana.</title>
        <authorList>
            <person name="Chen X."/>
        </authorList>
    </citation>
    <scope>NUCLEOTIDE SEQUENCE [LARGE SCALE GENOMIC DNA]</scope>
    <source>
        <strain evidence="7">MN2024</strain>
        <tissue evidence="7">Gills</tissue>
    </source>
</reference>
<dbReference type="InterPro" id="IPR019427">
    <property type="entry name" value="7TM_GPCR_serpentine_rcpt_Srw"/>
</dbReference>
<evidence type="ECO:0000313" key="8">
    <source>
        <dbReference type="Proteomes" id="UP001634394"/>
    </source>
</evidence>
<feature type="transmembrane region" description="Helical" evidence="5">
    <location>
        <begin position="65"/>
        <end position="85"/>
    </location>
</feature>
<proteinExistence type="predicted"/>
<evidence type="ECO:0000313" key="7">
    <source>
        <dbReference type="EMBL" id="KAL3861446.1"/>
    </source>
</evidence>
<evidence type="ECO:0000256" key="2">
    <source>
        <dbReference type="ARBA" id="ARBA00022692"/>
    </source>
</evidence>
<dbReference type="PANTHER" id="PTHR46273">
    <property type="entry name" value="MYOSUPPRESSIN RECEPTOR 1, ISOFORM B-RELATED"/>
    <property type="match status" value="1"/>
</dbReference>
<evidence type="ECO:0000259" key="6">
    <source>
        <dbReference type="PROSITE" id="PS50262"/>
    </source>
</evidence>